<keyword evidence="2 3" id="KW-0961">Cell wall biogenesis/degradation</keyword>
<dbReference type="EC" id="4.2.2.-" evidence="3"/>
<dbReference type="InterPro" id="IPR034718">
    <property type="entry name" value="RlpA"/>
</dbReference>
<dbReference type="NCBIfam" id="TIGR00413">
    <property type="entry name" value="rlpA"/>
    <property type="match status" value="1"/>
</dbReference>
<dbReference type="InterPro" id="IPR009009">
    <property type="entry name" value="RlpA-like_DPBB"/>
</dbReference>
<feature type="domain" description="RlpA-like protein double-psi beta-barrel" evidence="6">
    <location>
        <begin position="343"/>
        <end position="429"/>
    </location>
</feature>
<dbReference type="GO" id="GO:0000270">
    <property type="term" value="P:peptidoglycan metabolic process"/>
    <property type="evidence" value="ECO:0007669"/>
    <property type="project" value="UniProtKB-UniRule"/>
</dbReference>
<protein>
    <recommendedName>
        <fullName evidence="3">Probable endolytic peptidoglycan transglycosylase RlpA</fullName>
        <ecNumber evidence="3">4.2.2.-</ecNumber>
    </recommendedName>
</protein>
<evidence type="ECO:0000256" key="1">
    <source>
        <dbReference type="ARBA" id="ARBA00023239"/>
    </source>
</evidence>
<comment type="caution">
    <text evidence="7">The sequence shown here is derived from an EMBL/GenBank/DDBJ whole genome shotgun (WGS) entry which is preliminary data.</text>
</comment>
<evidence type="ECO:0000256" key="4">
    <source>
        <dbReference type="RuleBase" id="RU003495"/>
    </source>
</evidence>
<keyword evidence="1 3" id="KW-0456">Lyase</keyword>
<dbReference type="SUPFAM" id="SSF50685">
    <property type="entry name" value="Barwin-like endoglucanases"/>
    <property type="match status" value="1"/>
</dbReference>
<reference evidence="7" key="1">
    <citation type="submission" date="2019-11" db="EMBL/GenBank/DDBJ databases">
        <title>Genomic insights into an expanded diversity of filamentous marine cyanobacteria reveals the extraordinary biosynthetic potential of Moorea and Okeania.</title>
        <authorList>
            <person name="Ferreira Leao T."/>
            <person name="Wang M."/>
            <person name="Moss N."/>
            <person name="Da Silva R."/>
            <person name="Sanders J."/>
            <person name="Nurk S."/>
            <person name="Gurevich A."/>
            <person name="Humphrey G."/>
            <person name="Reher R."/>
            <person name="Zhu Q."/>
            <person name="Belda-Ferre P."/>
            <person name="Glukhov E."/>
            <person name="Rex R."/>
            <person name="Dorrestein P.C."/>
            <person name="Knight R."/>
            <person name="Pevzner P."/>
            <person name="Gerwick W.H."/>
            <person name="Gerwick L."/>
        </authorList>
    </citation>
    <scope>NUCLEOTIDE SEQUENCE</scope>
    <source>
        <strain evidence="7">SIO1C4</strain>
    </source>
</reference>
<dbReference type="EMBL" id="JAAHFQ010000442">
    <property type="protein sequence ID" value="NER29855.1"/>
    <property type="molecule type" value="Genomic_DNA"/>
</dbReference>
<dbReference type="CDD" id="cd22268">
    <property type="entry name" value="DPBB_RlpA-like"/>
    <property type="match status" value="1"/>
</dbReference>
<gene>
    <name evidence="3" type="primary">rlpA</name>
    <name evidence="7" type="ORF">F6J89_20105</name>
</gene>
<dbReference type="InterPro" id="IPR036908">
    <property type="entry name" value="RlpA-like_sf"/>
</dbReference>
<feature type="compositionally biased region" description="Polar residues" evidence="5">
    <location>
        <begin position="115"/>
        <end position="126"/>
    </location>
</feature>
<organism evidence="7">
    <name type="scientific">Symploca sp. SIO1C4</name>
    <dbReference type="NCBI Taxonomy" id="2607765"/>
    <lineage>
        <taxon>Bacteria</taxon>
        <taxon>Bacillati</taxon>
        <taxon>Cyanobacteriota</taxon>
        <taxon>Cyanophyceae</taxon>
        <taxon>Coleofasciculales</taxon>
        <taxon>Coleofasciculaceae</taxon>
        <taxon>Symploca</taxon>
    </lineage>
</organism>
<dbReference type="PANTHER" id="PTHR34183">
    <property type="entry name" value="ENDOLYTIC PEPTIDOGLYCAN TRANSGLYCOSYLASE RLPA"/>
    <property type="match status" value="1"/>
</dbReference>
<comment type="similarity">
    <text evidence="3 4">Belongs to the RlpA family.</text>
</comment>
<dbReference type="HAMAP" id="MF_02071">
    <property type="entry name" value="RlpA"/>
    <property type="match status" value="1"/>
</dbReference>
<evidence type="ECO:0000256" key="2">
    <source>
        <dbReference type="ARBA" id="ARBA00023316"/>
    </source>
</evidence>
<name>A0A6B3NG21_9CYAN</name>
<comment type="function">
    <text evidence="3">Lytic transglycosylase with a strong preference for naked glycan strands that lack stem peptides.</text>
</comment>
<evidence type="ECO:0000259" key="6">
    <source>
        <dbReference type="Pfam" id="PF03330"/>
    </source>
</evidence>
<sequence length="448" mass="50182">MPFFGIVWVTSWLSCLLASSQGLQKVPDYLTGAFPARVLSVVSRTVEIPYRRVVKTQFYSGIWSGNSYVSIVSNRKLNTAALSYQVPIQLAQIAAGSTLPSNAVEESLCSPELQAQKQEYPQTSPRPSTPLLQPASEPQTSARKLSKSAIYNRILYKMHNIVPWRQRPQAVKKPSTKSVVVVSTRSWEEVGAKSNSEGWLVKPGFWLFSKLLTARAFATLPPGDREHFQVWLKGHIVAQLPKQQQATLMARRLKRFFQEKSSPEVRALAVEPALVDEVPAVKLGTHLLFKVDDSLAAGMERNRELLAVEWANNLRVAQGKPPLQLAQAQRQMYNLVETSTMLNGVASWYGPYFHGRLTANGEIFNQYELTAAHRSLPFNTYLQVTNLKSGKVVIVRINDRGPYIKGRNLDLSRKAARCIKSEKRGIVPFRAVILRSPSTQSQRDILSN</sequence>
<accession>A0A6B3NG21</accession>
<feature type="region of interest" description="Disordered" evidence="5">
    <location>
        <begin position="115"/>
        <end position="142"/>
    </location>
</feature>
<dbReference type="PANTHER" id="PTHR34183:SF1">
    <property type="entry name" value="ENDOLYTIC PEPTIDOGLYCAN TRANSGLYCOSYLASE RLPA"/>
    <property type="match status" value="1"/>
</dbReference>
<dbReference type="InterPro" id="IPR012997">
    <property type="entry name" value="RplA"/>
</dbReference>
<dbReference type="GO" id="GO:0071555">
    <property type="term" value="P:cell wall organization"/>
    <property type="evidence" value="ECO:0007669"/>
    <property type="project" value="UniProtKB-KW"/>
</dbReference>
<proteinExistence type="inferred from homology"/>
<evidence type="ECO:0000313" key="7">
    <source>
        <dbReference type="EMBL" id="NER29855.1"/>
    </source>
</evidence>
<dbReference type="AlphaFoldDB" id="A0A6B3NG21"/>
<dbReference type="Gene3D" id="2.40.40.10">
    <property type="entry name" value="RlpA-like domain"/>
    <property type="match status" value="1"/>
</dbReference>
<evidence type="ECO:0000256" key="3">
    <source>
        <dbReference type="HAMAP-Rule" id="MF_02071"/>
    </source>
</evidence>
<dbReference type="Pfam" id="PF03330">
    <property type="entry name" value="DPBB_1"/>
    <property type="match status" value="1"/>
</dbReference>
<dbReference type="GO" id="GO:0008932">
    <property type="term" value="F:lytic endotransglycosylase activity"/>
    <property type="evidence" value="ECO:0007669"/>
    <property type="project" value="UniProtKB-UniRule"/>
</dbReference>
<evidence type="ECO:0000256" key="5">
    <source>
        <dbReference type="SAM" id="MobiDB-lite"/>
    </source>
</evidence>